<dbReference type="WBParaSite" id="nRc.2.0.1.t37551-RA">
    <property type="protein sequence ID" value="nRc.2.0.1.t37551-RA"/>
    <property type="gene ID" value="nRc.2.0.1.g37551"/>
</dbReference>
<dbReference type="AlphaFoldDB" id="A0A915KHS7"/>
<name>A0A915KHS7_ROMCU</name>
<proteinExistence type="predicted"/>
<dbReference type="Proteomes" id="UP000887565">
    <property type="component" value="Unplaced"/>
</dbReference>
<evidence type="ECO:0000313" key="1">
    <source>
        <dbReference type="Proteomes" id="UP000887565"/>
    </source>
</evidence>
<protein>
    <submittedName>
        <fullName evidence="2">Uncharacterized protein</fullName>
    </submittedName>
</protein>
<accession>A0A915KHS7</accession>
<organism evidence="1 2">
    <name type="scientific">Romanomermis culicivorax</name>
    <name type="common">Nematode worm</name>
    <dbReference type="NCBI Taxonomy" id="13658"/>
    <lineage>
        <taxon>Eukaryota</taxon>
        <taxon>Metazoa</taxon>
        <taxon>Ecdysozoa</taxon>
        <taxon>Nematoda</taxon>
        <taxon>Enoplea</taxon>
        <taxon>Dorylaimia</taxon>
        <taxon>Mermithida</taxon>
        <taxon>Mermithoidea</taxon>
        <taxon>Mermithidae</taxon>
        <taxon>Romanomermis</taxon>
    </lineage>
</organism>
<keyword evidence="1" id="KW-1185">Reference proteome</keyword>
<sequence>MAKRTTAAEATRTKTVQVGACGEPQMVALLCGLSIRCTCPGNTTSFNGGDVGECRRQISSFVDDLGGYARFGGIDCCGSCGDREDHCGHQNEHYGSCGFKRNRCYRGSGRM</sequence>
<reference evidence="2" key="1">
    <citation type="submission" date="2022-11" db="UniProtKB">
        <authorList>
            <consortium name="WormBaseParasite"/>
        </authorList>
    </citation>
    <scope>IDENTIFICATION</scope>
</reference>
<evidence type="ECO:0000313" key="2">
    <source>
        <dbReference type="WBParaSite" id="nRc.2.0.1.t37551-RA"/>
    </source>
</evidence>